<dbReference type="Gene3D" id="1.10.10.10">
    <property type="entry name" value="Winged helix-like DNA-binding domain superfamily/Winged helix DNA-binding domain"/>
    <property type="match status" value="1"/>
</dbReference>
<dbReference type="PANTHER" id="PTHR43712">
    <property type="entry name" value="PUTATIVE (AFU_ORTHOLOGUE AFUA_4G14580)-RELATED"/>
    <property type="match status" value="1"/>
</dbReference>
<reference evidence="6 7" key="1">
    <citation type="journal article" date="2018" name="IMA Fungus">
        <title>IMA Genome-F 9: Draft genome sequence of Annulohypoxylon stygium, Aspergillus mulundensis, Berkeleyomyces basicola (syn. Thielaviopsis basicola), Ceratocystis smalleyi, two Cercospora beticola strains, Coleophoma cylindrospora, Fusarium fracticaudum, Phialophora cf. hyalina, and Morchella septimelata.</title>
        <authorList>
            <person name="Wingfield B.D."/>
            <person name="Bills G.F."/>
            <person name="Dong Y."/>
            <person name="Huang W."/>
            <person name="Nel W.J."/>
            <person name="Swalarsk-Parry B.S."/>
            <person name="Vaghefi N."/>
            <person name="Wilken P.M."/>
            <person name="An Z."/>
            <person name="de Beer Z.W."/>
            <person name="De Vos L."/>
            <person name="Chen L."/>
            <person name="Duong T.A."/>
            <person name="Gao Y."/>
            <person name="Hammerbacher A."/>
            <person name="Kikkert J.R."/>
            <person name="Li Y."/>
            <person name="Li H."/>
            <person name="Li K."/>
            <person name="Li Q."/>
            <person name="Liu X."/>
            <person name="Ma X."/>
            <person name="Naidoo K."/>
            <person name="Pethybridge S.J."/>
            <person name="Sun J."/>
            <person name="Steenkamp E.T."/>
            <person name="van der Nest M.A."/>
            <person name="van Wyk S."/>
            <person name="Wingfield M.J."/>
            <person name="Xiong C."/>
            <person name="Yue Q."/>
            <person name="Zhang X."/>
        </authorList>
    </citation>
    <scope>NUCLEOTIDE SEQUENCE [LARGE SCALE GENOMIC DNA]</scope>
    <source>
        <strain evidence="6 7">BP6252</strain>
    </source>
</reference>
<evidence type="ECO:0000256" key="1">
    <source>
        <dbReference type="ARBA" id="ARBA00022603"/>
    </source>
</evidence>
<dbReference type="SUPFAM" id="SSF46785">
    <property type="entry name" value="Winged helix' DNA-binding domain"/>
    <property type="match status" value="1"/>
</dbReference>
<dbReference type="InterPro" id="IPR016461">
    <property type="entry name" value="COMT-like"/>
</dbReference>
<protein>
    <submittedName>
        <fullName evidence="6">Uncharacterized protein</fullName>
    </submittedName>
</protein>
<dbReference type="InterPro" id="IPR012967">
    <property type="entry name" value="COMT_dimerisation"/>
</dbReference>
<feature type="domain" description="O-methyltransferase C-terminal" evidence="4">
    <location>
        <begin position="240"/>
        <end position="391"/>
    </location>
</feature>
<dbReference type="InterPro" id="IPR029063">
    <property type="entry name" value="SAM-dependent_MTases_sf"/>
</dbReference>
<accession>A0A3D8RA61</accession>
<evidence type="ECO:0000259" key="4">
    <source>
        <dbReference type="Pfam" id="PF00891"/>
    </source>
</evidence>
<gene>
    <name evidence="6" type="ORF">BP6252_07506</name>
</gene>
<keyword evidence="7" id="KW-1185">Reference proteome</keyword>
<keyword evidence="2" id="KW-0808">Transferase</keyword>
<dbReference type="Pfam" id="PF08100">
    <property type="entry name" value="Dimerisation"/>
    <property type="match status" value="1"/>
</dbReference>
<feature type="domain" description="O-methyltransferase dimerisation" evidence="5">
    <location>
        <begin position="76"/>
        <end position="149"/>
    </location>
</feature>
<keyword evidence="3" id="KW-0949">S-adenosyl-L-methionine</keyword>
<name>A0A3D8RA61_9HELO</name>
<evidence type="ECO:0000256" key="3">
    <source>
        <dbReference type="ARBA" id="ARBA00022691"/>
    </source>
</evidence>
<comment type="caution">
    <text evidence="6">The sequence shown here is derived from an EMBL/GenBank/DDBJ whole genome shotgun (WGS) entry which is preliminary data.</text>
</comment>
<organism evidence="6 7">
    <name type="scientific">Coleophoma cylindrospora</name>
    <dbReference type="NCBI Taxonomy" id="1849047"/>
    <lineage>
        <taxon>Eukaryota</taxon>
        <taxon>Fungi</taxon>
        <taxon>Dikarya</taxon>
        <taxon>Ascomycota</taxon>
        <taxon>Pezizomycotina</taxon>
        <taxon>Leotiomycetes</taxon>
        <taxon>Helotiales</taxon>
        <taxon>Dermateaceae</taxon>
        <taxon>Coleophoma</taxon>
    </lineage>
</organism>
<dbReference type="GO" id="GO:0008171">
    <property type="term" value="F:O-methyltransferase activity"/>
    <property type="evidence" value="ECO:0007669"/>
    <property type="project" value="InterPro"/>
</dbReference>
<evidence type="ECO:0000313" key="7">
    <source>
        <dbReference type="Proteomes" id="UP000256645"/>
    </source>
</evidence>
<dbReference type="OrthoDB" id="1606438at2759"/>
<evidence type="ECO:0000256" key="2">
    <source>
        <dbReference type="ARBA" id="ARBA00022679"/>
    </source>
</evidence>
<dbReference type="Pfam" id="PF00891">
    <property type="entry name" value="Methyltransf_2"/>
    <property type="match status" value="1"/>
</dbReference>
<dbReference type="GO" id="GO:0046983">
    <property type="term" value="F:protein dimerization activity"/>
    <property type="evidence" value="ECO:0007669"/>
    <property type="project" value="InterPro"/>
</dbReference>
<dbReference type="AlphaFoldDB" id="A0A3D8RA61"/>
<sequence>MATITELYQLKASLDELAQQVRQVTNSLPQSLDATLHDPDVLPDNDLVITTRSVIDAMERLQLRLVPSVLLLADGFFGYLNSKALATVVQLKVPDVLQHSGPSTASQLGELVAVQPERIGQLMDTLVNNGIFTYDEDAEKFAHNRCSLLLCRDHWTQWHLWADLYPNRFFNISRSIPDAIHRDETRSAAQIEYKTELSIFDYLASTGEIEQFHCTLGSGAVAMAQGLAVDYPWQELENAELVELGGGSGDFLVSVMREHPSLRGSLVDLQHVIELLQPKFDDPNGSFTDVASRIVHLYVGDFFDDILPASCYMIKWCLHNWMDNDVVRILRNARNKLIMSPTSRFIIFESVKESGRNGRLPRYGDLVMMMTVNGKERSRKDWARLANLSGWTLERVVNIRNSWVSAIDLRPM</sequence>
<dbReference type="InterPro" id="IPR036388">
    <property type="entry name" value="WH-like_DNA-bd_sf"/>
</dbReference>
<dbReference type="PROSITE" id="PS51683">
    <property type="entry name" value="SAM_OMT_II"/>
    <property type="match status" value="1"/>
</dbReference>
<dbReference type="PANTHER" id="PTHR43712:SF2">
    <property type="entry name" value="O-METHYLTRANSFERASE CICE"/>
    <property type="match status" value="1"/>
</dbReference>
<dbReference type="InterPro" id="IPR001077">
    <property type="entry name" value="COMT_C"/>
</dbReference>
<dbReference type="GO" id="GO:0032259">
    <property type="term" value="P:methylation"/>
    <property type="evidence" value="ECO:0007669"/>
    <property type="project" value="UniProtKB-KW"/>
</dbReference>
<keyword evidence="1" id="KW-0489">Methyltransferase</keyword>
<dbReference type="Proteomes" id="UP000256645">
    <property type="component" value="Unassembled WGS sequence"/>
</dbReference>
<evidence type="ECO:0000259" key="5">
    <source>
        <dbReference type="Pfam" id="PF08100"/>
    </source>
</evidence>
<dbReference type="EMBL" id="PDLM01000008">
    <property type="protein sequence ID" value="RDW70943.1"/>
    <property type="molecule type" value="Genomic_DNA"/>
</dbReference>
<dbReference type="Gene3D" id="3.40.50.150">
    <property type="entry name" value="Vaccinia Virus protein VP39"/>
    <property type="match status" value="1"/>
</dbReference>
<dbReference type="SUPFAM" id="SSF53335">
    <property type="entry name" value="S-adenosyl-L-methionine-dependent methyltransferases"/>
    <property type="match status" value="1"/>
</dbReference>
<dbReference type="InterPro" id="IPR036390">
    <property type="entry name" value="WH_DNA-bd_sf"/>
</dbReference>
<proteinExistence type="predicted"/>
<evidence type="ECO:0000313" key="6">
    <source>
        <dbReference type="EMBL" id="RDW70943.1"/>
    </source>
</evidence>